<dbReference type="Pfam" id="PF04773">
    <property type="entry name" value="FecR"/>
    <property type="match status" value="1"/>
</dbReference>
<comment type="caution">
    <text evidence="4">The sequence shown here is derived from an EMBL/GenBank/DDBJ whole genome shotgun (WGS) entry which is preliminary data.</text>
</comment>
<feature type="domain" description="FecR protein" evidence="3">
    <location>
        <begin position="59"/>
        <end position="160"/>
    </location>
</feature>
<feature type="chain" id="PRO_5009576497" description="FecR protein domain-containing protein" evidence="2">
    <location>
        <begin position="25"/>
        <end position="249"/>
    </location>
</feature>
<gene>
    <name evidence="4" type="ORF">A3G33_11180</name>
</gene>
<keyword evidence="2" id="KW-0732">Signal</keyword>
<feature type="signal peptide" evidence="2">
    <location>
        <begin position="1"/>
        <end position="24"/>
    </location>
</feature>
<proteinExistence type="predicted"/>
<dbReference type="InterPro" id="IPR006860">
    <property type="entry name" value="FecR"/>
</dbReference>
<dbReference type="PANTHER" id="PTHR38731">
    <property type="entry name" value="LIPL45-RELATED LIPOPROTEIN-RELATED"/>
    <property type="match status" value="1"/>
</dbReference>
<evidence type="ECO:0000256" key="1">
    <source>
        <dbReference type="SAM" id="MobiDB-lite"/>
    </source>
</evidence>
<organism evidence="4 5">
    <name type="scientific">Candidatus Danuiimicrobium aquiferis</name>
    <dbReference type="NCBI Taxonomy" id="1801832"/>
    <lineage>
        <taxon>Bacteria</taxon>
        <taxon>Pseudomonadati</taxon>
        <taxon>Candidatus Omnitrophota</taxon>
        <taxon>Candidatus Danuiimicrobium</taxon>
    </lineage>
</organism>
<reference evidence="4 5" key="1">
    <citation type="journal article" date="2016" name="Nat. Commun.">
        <title>Thousands of microbial genomes shed light on interconnected biogeochemical processes in an aquifer system.</title>
        <authorList>
            <person name="Anantharaman K."/>
            <person name="Brown C.T."/>
            <person name="Hug L.A."/>
            <person name="Sharon I."/>
            <person name="Castelle C.J."/>
            <person name="Probst A.J."/>
            <person name="Thomas B.C."/>
            <person name="Singh A."/>
            <person name="Wilkins M.J."/>
            <person name="Karaoz U."/>
            <person name="Brodie E.L."/>
            <person name="Williams K.H."/>
            <person name="Hubbard S.S."/>
            <person name="Banfield J.F."/>
        </authorList>
    </citation>
    <scope>NUCLEOTIDE SEQUENCE [LARGE SCALE GENOMIC DNA]</scope>
</reference>
<evidence type="ECO:0000313" key="5">
    <source>
        <dbReference type="Proteomes" id="UP000178187"/>
    </source>
</evidence>
<feature type="compositionally biased region" description="Polar residues" evidence="1">
    <location>
        <begin position="215"/>
        <end position="230"/>
    </location>
</feature>
<feature type="region of interest" description="Disordered" evidence="1">
    <location>
        <begin position="174"/>
        <end position="249"/>
    </location>
</feature>
<dbReference type="PANTHER" id="PTHR38731:SF1">
    <property type="entry name" value="FECR PROTEIN DOMAIN-CONTAINING PROTEIN"/>
    <property type="match status" value="1"/>
</dbReference>
<evidence type="ECO:0000259" key="3">
    <source>
        <dbReference type="Pfam" id="PF04773"/>
    </source>
</evidence>
<name>A0A1G1KRH0_9BACT</name>
<sequence length="249" mass="26907">MKLKFSHSFFLMVAILTASPLLFAATFALEDVNGTVQVLKAGQTAWIPAKNGMALEPGDTIKTESSSKAKLKMTNGEIRLDEKTNFRVKEFTIKDEEIQASLELTIGQLKANIDKMKKGSLMQFRTPTSVASVRGTGLGLLVYLFEGEIFSRLDVFEGIVGFSDLNGEHEHNVEAGEHSTGDEEGTTTPEDNTEDGTGTENEPGTLSEGLEPQPGFQQNTPGSLDNASGNPNEETSSESSYEPPPEEEG</sequence>
<feature type="compositionally biased region" description="Low complexity" evidence="1">
    <location>
        <begin position="231"/>
        <end position="241"/>
    </location>
</feature>
<protein>
    <recommendedName>
        <fullName evidence="3">FecR protein domain-containing protein</fullName>
    </recommendedName>
</protein>
<evidence type="ECO:0000313" key="4">
    <source>
        <dbReference type="EMBL" id="OGW95560.1"/>
    </source>
</evidence>
<evidence type="ECO:0000256" key="2">
    <source>
        <dbReference type="SAM" id="SignalP"/>
    </source>
</evidence>
<dbReference type="AlphaFoldDB" id="A0A1G1KRH0"/>
<dbReference type="Proteomes" id="UP000178187">
    <property type="component" value="Unassembled WGS sequence"/>
</dbReference>
<feature type="compositionally biased region" description="Low complexity" evidence="1">
    <location>
        <begin position="186"/>
        <end position="205"/>
    </location>
</feature>
<accession>A0A1G1KRH0</accession>
<dbReference type="EMBL" id="MHFR01000060">
    <property type="protein sequence ID" value="OGW95560.1"/>
    <property type="molecule type" value="Genomic_DNA"/>
</dbReference>